<dbReference type="PANTHER" id="PTHR47074">
    <property type="entry name" value="BNAC02G40300D PROTEIN"/>
    <property type="match status" value="1"/>
</dbReference>
<gene>
    <name evidence="2" type="ORF">RGQ29_027545</name>
</gene>
<dbReference type="InterPro" id="IPR012337">
    <property type="entry name" value="RNaseH-like_sf"/>
</dbReference>
<dbReference type="PANTHER" id="PTHR47074:SF48">
    <property type="entry name" value="POLYNUCLEOTIDYL TRANSFERASE, RIBONUCLEASE H-LIKE SUPERFAMILY PROTEIN"/>
    <property type="match status" value="1"/>
</dbReference>
<reference evidence="2 3" key="1">
    <citation type="journal article" date="2023" name="G3 (Bethesda)">
        <title>A haplotype-resolved chromosome-scale genome for Quercus rubra L. provides insights into the genetics of adaptive traits for red oak species.</title>
        <authorList>
            <person name="Kapoor B."/>
            <person name="Jenkins J."/>
            <person name="Schmutz J."/>
            <person name="Zhebentyayeva T."/>
            <person name="Kuelheim C."/>
            <person name="Coggeshall M."/>
            <person name="Heim C."/>
            <person name="Lasky J.R."/>
            <person name="Leites L."/>
            <person name="Islam-Faridi N."/>
            <person name="Romero-Severson J."/>
            <person name="DeLeo V.L."/>
            <person name="Lucas S.M."/>
            <person name="Lazic D."/>
            <person name="Gailing O."/>
            <person name="Carlson J."/>
            <person name="Staton M."/>
        </authorList>
    </citation>
    <scope>NUCLEOTIDE SEQUENCE [LARGE SCALE GENOMIC DNA]</scope>
    <source>
        <strain evidence="2">Pseudo-F2</strain>
    </source>
</reference>
<dbReference type="InterPro" id="IPR036397">
    <property type="entry name" value="RNaseH_sf"/>
</dbReference>
<dbReference type="GO" id="GO:0003676">
    <property type="term" value="F:nucleic acid binding"/>
    <property type="evidence" value="ECO:0007669"/>
    <property type="project" value="InterPro"/>
</dbReference>
<dbReference type="InterPro" id="IPR002156">
    <property type="entry name" value="RNaseH_domain"/>
</dbReference>
<proteinExistence type="predicted"/>
<dbReference type="CDD" id="cd06222">
    <property type="entry name" value="RNase_H_like"/>
    <property type="match status" value="1"/>
</dbReference>
<dbReference type="Pfam" id="PF13456">
    <property type="entry name" value="RVT_3"/>
    <property type="match status" value="1"/>
</dbReference>
<protein>
    <recommendedName>
        <fullName evidence="1">RNase H type-1 domain-containing protein</fullName>
    </recommendedName>
</protein>
<accession>A0AAN7EPR1</accession>
<sequence length="433" mass="48915">MSLMIGPPKLLVRIATSITRSIVAATRTVSSVTLMPASIVKRAVPTIGPMVIDARCQNDDSNHQIGDLATIWERESHRQSIVIRDTCLVLVESVALVLLSKSVLRSTNAEVEDWFVFELIDQDLHLWRRDLMTTIFHKEEVNAICRIPLSRRQVDDSIVWLHTRNGGYSECPATQDVWAGSRIKLQKCNLEQHDMVQLFQYLLDRLDIEEVELFLVQAWIIWNQRNTVLHGGKLKDPGWLNKCAAEFSEEFKQVQEHLTIPMRQSDGSVWRPPAQSWFKLNFDAAIFKEHNSSGFGVVIRNNQGEVMAAMASKRPPVSCSEEAETLACRKALEFAVDTGFSELLVEGDNANVMRAISSSTMNFSVLGNVIADIHCNLYGLGRVSISCIKRNGNRVAHVIARYARMLDEDMFWKEEVPQVAVEALYQDSSLMNT</sequence>
<dbReference type="Proteomes" id="UP001324115">
    <property type="component" value="Unassembled WGS sequence"/>
</dbReference>
<dbReference type="AlphaFoldDB" id="A0AAN7EPR1"/>
<dbReference type="Gene3D" id="3.30.420.10">
    <property type="entry name" value="Ribonuclease H-like superfamily/Ribonuclease H"/>
    <property type="match status" value="1"/>
</dbReference>
<dbReference type="EMBL" id="JAXUIC010000008">
    <property type="protein sequence ID" value="KAK4577074.1"/>
    <property type="molecule type" value="Genomic_DNA"/>
</dbReference>
<organism evidence="2 3">
    <name type="scientific">Quercus rubra</name>
    <name type="common">Northern red oak</name>
    <name type="synonym">Quercus borealis</name>
    <dbReference type="NCBI Taxonomy" id="3512"/>
    <lineage>
        <taxon>Eukaryota</taxon>
        <taxon>Viridiplantae</taxon>
        <taxon>Streptophyta</taxon>
        <taxon>Embryophyta</taxon>
        <taxon>Tracheophyta</taxon>
        <taxon>Spermatophyta</taxon>
        <taxon>Magnoliopsida</taxon>
        <taxon>eudicotyledons</taxon>
        <taxon>Gunneridae</taxon>
        <taxon>Pentapetalae</taxon>
        <taxon>rosids</taxon>
        <taxon>fabids</taxon>
        <taxon>Fagales</taxon>
        <taxon>Fagaceae</taxon>
        <taxon>Quercus</taxon>
    </lineage>
</organism>
<comment type="caution">
    <text evidence="2">The sequence shown here is derived from an EMBL/GenBank/DDBJ whole genome shotgun (WGS) entry which is preliminary data.</text>
</comment>
<keyword evidence="3" id="KW-1185">Reference proteome</keyword>
<name>A0AAN7EPR1_QUERU</name>
<evidence type="ECO:0000313" key="2">
    <source>
        <dbReference type="EMBL" id="KAK4577074.1"/>
    </source>
</evidence>
<dbReference type="InterPro" id="IPR044730">
    <property type="entry name" value="RNase_H-like_dom_plant"/>
</dbReference>
<dbReference type="GO" id="GO:0004523">
    <property type="term" value="F:RNA-DNA hybrid ribonuclease activity"/>
    <property type="evidence" value="ECO:0007669"/>
    <property type="project" value="InterPro"/>
</dbReference>
<feature type="domain" description="RNase H type-1" evidence="1">
    <location>
        <begin position="281"/>
        <end position="403"/>
    </location>
</feature>
<dbReference type="SUPFAM" id="SSF53098">
    <property type="entry name" value="Ribonuclease H-like"/>
    <property type="match status" value="1"/>
</dbReference>
<evidence type="ECO:0000313" key="3">
    <source>
        <dbReference type="Proteomes" id="UP001324115"/>
    </source>
</evidence>
<evidence type="ECO:0000259" key="1">
    <source>
        <dbReference type="Pfam" id="PF13456"/>
    </source>
</evidence>
<dbReference type="InterPro" id="IPR052929">
    <property type="entry name" value="RNase_H-like_EbsB-rel"/>
</dbReference>